<feature type="domain" description="Methyltransferase" evidence="1">
    <location>
        <begin position="56"/>
        <end position="158"/>
    </location>
</feature>
<dbReference type="OrthoDB" id="9789123at2"/>
<protein>
    <submittedName>
        <fullName evidence="2">Methyltransferase domain-containing protein</fullName>
    </submittedName>
</protein>
<dbReference type="InterPro" id="IPR029063">
    <property type="entry name" value="SAM-dependent_MTases_sf"/>
</dbReference>
<keyword evidence="3" id="KW-1185">Reference proteome</keyword>
<dbReference type="SUPFAM" id="SSF53335">
    <property type="entry name" value="S-adenosyl-L-methionine-dependent methyltransferases"/>
    <property type="match status" value="1"/>
</dbReference>
<dbReference type="CDD" id="cd02440">
    <property type="entry name" value="AdoMet_MTases"/>
    <property type="match status" value="1"/>
</dbReference>
<name>A0A1M5JVN8_9FLAO</name>
<dbReference type="InterPro" id="IPR025714">
    <property type="entry name" value="Methyltranfer_dom"/>
</dbReference>
<accession>A0A1M5JVN8</accession>
<dbReference type="RefSeq" id="WP_073081683.1">
    <property type="nucleotide sequence ID" value="NZ_FQWS01000001.1"/>
</dbReference>
<evidence type="ECO:0000313" key="3">
    <source>
        <dbReference type="Proteomes" id="UP000184522"/>
    </source>
</evidence>
<dbReference type="Pfam" id="PF13847">
    <property type="entry name" value="Methyltransf_31"/>
    <property type="match status" value="1"/>
</dbReference>
<dbReference type="GO" id="GO:0008168">
    <property type="term" value="F:methyltransferase activity"/>
    <property type="evidence" value="ECO:0007669"/>
    <property type="project" value="UniProtKB-KW"/>
</dbReference>
<dbReference type="EMBL" id="FQWS01000001">
    <property type="protein sequence ID" value="SHG44083.1"/>
    <property type="molecule type" value="Genomic_DNA"/>
</dbReference>
<organism evidence="2 3">
    <name type="scientific">Winogradskyella jejuensis</name>
    <dbReference type="NCBI Taxonomy" id="1089305"/>
    <lineage>
        <taxon>Bacteria</taxon>
        <taxon>Pseudomonadati</taxon>
        <taxon>Bacteroidota</taxon>
        <taxon>Flavobacteriia</taxon>
        <taxon>Flavobacteriales</taxon>
        <taxon>Flavobacteriaceae</taxon>
        <taxon>Winogradskyella</taxon>
    </lineage>
</organism>
<evidence type="ECO:0000259" key="1">
    <source>
        <dbReference type="Pfam" id="PF13847"/>
    </source>
</evidence>
<keyword evidence="2" id="KW-0489">Methyltransferase</keyword>
<dbReference type="GO" id="GO:0032259">
    <property type="term" value="P:methylation"/>
    <property type="evidence" value="ECO:0007669"/>
    <property type="project" value="UniProtKB-KW"/>
</dbReference>
<proteinExistence type="predicted"/>
<dbReference type="STRING" id="1089305.SAMN05444148_0147"/>
<dbReference type="Proteomes" id="UP000184522">
    <property type="component" value="Unassembled WGS sequence"/>
</dbReference>
<sequence>MAKLSIIDKFHHWRRKRRWNKQYKKGKWDYLNNEREAVRYNKIVEYIKTYGTSKPVILDLGAGEAVLNERLNADDYTFFYNVDYSSASIEKAEEKGIANTKNLVADIHTYDPEETFDIIVFNEAFYYVHDHLKHEVLDRFTDKLSPKGVLITSIYKEGQNCWDIIDASPKLQQLNFETVNTDRESTYWKVGVYKRA</sequence>
<dbReference type="PANTHER" id="PTHR43861">
    <property type="entry name" value="TRANS-ACONITATE 2-METHYLTRANSFERASE-RELATED"/>
    <property type="match status" value="1"/>
</dbReference>
<dbReference type="AlphaFoldDB" id="A0A1M5JVN8"/>
<keyword evidence="2" id="KW-0808">Transferase</keyword>
<reference evidence="3" key="1">
    <citation type="submission" date="2016-11" db="EMBL/GenBank/DDBJ databases">
        <authorList>
            <person name="Varghese N."/>
            <person name="Submissions S."/>
        </authorList>
    </citation>
    <scope>NUCLEOTIDE SEQUENCE [LARGE SCALE GENOMIC DNA]</scope>
    <source>
        <strain evidence="3">DSM 25330</strain>
    </source>
</reference>
<evidence type="ECO:0000313" key="2">
    <source>
        <dbReference type="EMBL" id="SHG44083.1"/>
    </source>
</evidence>
<dbReference type="Gene3D" id="3.40.50.150">
    <property type="entry name" value="Vaccinia Virus protein VP39"/>
    <property type="match status" value="1"/>
</dbReference>
<gene>
    <name evidence="2" type="ORF">SAMN05444148_0147</name>
</gene>